<gene>
    <name evidence="3" type="ORF">M0G41_04085</name>
</gene>
<evidence type="ECO:0000256" key="2">
    <source>
        <dbReference type="SAM" id="Phobius"/>
    </source>
</evidence>
<evidence type="ECO:0000313" key="3">
    <source>
        <dbReference type="EMBL" id="MCK7592845.1"/>
    </source>
</evidence>
<keyword evidence="4" id="KW-1185">Reference proteome</keyword>
<dbReference type="Proteomes" id="UP001431449">
    <property type="component" value="Unassembled WGS sequence"/>
</dbReference>
<organism evidence="3 4">
    <name type="scientific">Pseudomarimonas salicorniae</name>
    <dbReference type="NCBI Taxonomy" id="2933270"/>
    <lineage>
        <taxon>Bacteria</taxon>
        <taxon>Pseudomonadati</taxon>
        <taxon>Pseudomonadota</taxon>
        <taxon>Gammaproteobacteria</taxon>
        <taxon>Lysobacterales</taxon>
        <taxon>Lysobacteraceae</taxon>
        <taxon>Pseudomarimonas</taxon>
    </lineage>
</organism>
<proteinExistence type="predicted"/>
<keyword evidence="2" id="KW-0812">Transmembrane</keyword>
<comment type="caution">
    <text evidence="3">The sequence shown here is derived from an EMBL/GenBank/DDBJ whole genome shotgun (WGS) entry which is preliminary data.</text>
</comment>
<keyword evidence="2" id="KW-1133">Transmembrane helix</keyword>
<feature type="compositionally biased region" description="Polar residues" evidence="1">
    <location>
        <begin position="158"/>
        <end position="169"/>
    </location>
</feature>
<evidence type="ECO:0000313" key="4">
    <source>
        <dbReference type="Proteomes" id="UP001431449"/>
    </source>
</evidence>
<dbReference type="EMBL" id="JALNMH010000002">
    <property type="protein sequence ID" value="MCK7592845.1"/>
    <property type="molecule type" value="Genomic_DNA"/>
</dbReference>
<accession>A0ABT0GFP9</accession>
<keyword evidence="2" id="KW-0472">Membrane</keyword>
<evidence type="ECO:0000256" key="1">
    <source>
        <dbReference type="SAM" id="MobiDB-lite"/>
    </source>
</evidence>
<feature type="region of interest" description="Disordered" evidence="1">
    <location>
        <begin position="157"/>
        <end position="176"/>
    </location>
</feature>
<sequence length="291" mass="30670">MNLPRNLPCRRHRQRGAALLALVLLAVVGLVAFMLATFQNEHRPQKRQQTQQRHLAEGRDALVAFATQQWCSSPQPGQTPQWRLPCPAGANSDGNALGACSSTARQTGRLPWRTLVTGPLRDAAAECLWYEREPNQVSPAPPPDTVVARVLAPGPALQGQSRPGSQNGACGNHGVAGDYIERTAPPPMPNDSILEIRYADLQQAATACPAASACTSNAQTLLSNVSGNSNNCRVPPGNSVSASCQAAANALTDPANACSCATEAQQFVNPPCINNLNPPQCQAAITALQSC</sequence>
<dbReference type="RefSeq" id="WP_248205351.1">
    <property type="nucleotide sequence ID" value="NZ_JALNMH010000002.1"/>
</dbReference>
<evidence type="ECO:0008006" key="5">
    <source>
        <dbReference type="Google" id="ProtNLM"/>
    </source>
</evidence>
<feature type="transmembrane region" description="Helical" evidence="2">
    <location>
        <begin position="16"/>
        <end position="38"/>
    </location>
</feature>
<protein>
    <recommendedName>
        <fullName evidence="5">Tfp pilus assembly protein PilX</fullName>
    </recommendedName>
</protein>
<reference evidence="3" key="1">
    <citation type="submission" date="2022-04" db="EMBL/GenBank/DDBJ databases">
        <title>Lysobacter sp. CAU 1642 isolated from sea sand.</title>
        <authorList>
            <person name="Kim W."/>
        </authorList>
    </citation>
    <scope>NUCLEOTIDE SEQUENCE</scope>
    <source>
        <strain evidence="3">CAU 1642</strain>
    </source>
</reference>
<name>A0ABT0GFP9_9GAMM</name>